<proteinExistence type="predicted"/>
<dbReference type="InterPro" id="IPR024447">
    <property type="entry name" value="YXWGXW_rpt"/>
</dbReference>
<evidence type="ECO:0000259" key="4">
    <source>
        <dbReference type="PROSITE" id="PS50927"/>
    </source>
</evidence>
<dbReference type="InterPro" id="IPR001480">
    <property type="entry name" value="Bulb-type_lectin_dom"/>
</dbReference>
<dbReference type="Pfam" id="PF01453">
    <property type="entry name" value="B_lectin"/>
    <property type="match status" value="1"/>
</dbReference>
<keyword evidence="6" id="KW-1185">Reference proteome</keyword>
<feature type="domain" description="Bulb-type lectin" evidence="4">
    <location>
        <begin position="1"/>
        <end position="81"/>
    </location>
</feature>
<gene>
    <name evidence="5" type="ORF">FPE_LOCUS4378</name>
</gene>
<dbReference type="PROSITE" id="PS50927">
    <property type="entry name" value="BULB_LECTIN"/>
    <property type="match status" value="1"/>
</dbReference>
<evidence type="ECO:0000256" key="2">
    <source>
        <dbReference type="ARBA" id="ARBA00023180"/>
    </source>
</evidence>
<protein>
    <recommendedName>
        <fullName evidence="4">Bulb-type lectin domain-containing protein</fullName>
    </recommendedName>
</protein>
<keyword evidence="2" id="KW-0325">Glycoprotein</keyword>
<dbReference type="InterPro" id="IPR021820">
    <property type="entry name" value="S-locus_recpt_kinase_C"/>
</dbReference>
<dbReference type="AlphaFoldDB" id="A0AAD1YUW4"/>
<organism evidence="5 6">
    <name type="scientific">Fraxinus pennsylvanica</name>
    <dbReference type="NCBI Taxonomy" id="56036"/>
    <lineage>
        <taxon>Eukaryota</taxon>
        <taxon>Viridiplantae</taxon>
        <taxon>Streptophyta</taxon>
        <taxon>Embryophyta</taxon>
        <taxon>Tracheophyta</taxon>
        <taxon>Spermatophyta</taxon>
        <taxon>Magnoliopsida</taxon>
        <taxon>eudicotyledons</taxon>
        <taxon>Gunneridae</taxon>
        <taxon>Pentapetalae</taxon>
        <taxon>asterids</taxon>
        <taxon>lamiids</taxon>
        <taxon>Lamiales</taxon>
        <taxon>Oleaceae</taxon>
        <taxon>Oleeae</taxon>
        <taxon>Fraxinus</taxon>
    </lineage>
</organism>
<keyword evidence="3" id="KW-0812">Transmembrane</keyword>
<keyword evidence="3" id="KW-1133">Transmembrane helix</keyword>
<keyword evidence="3" id="KW-0472">Membrane</keyword>
<dbReference type="InterPro" id="IPR036426">
    <property type="entry name" value="Bulb-type_lectin_dom_sf"/>
</dbReference>
<dbReference type="Gene3D" id="2.90.10.30">
    <property type="match status" value="1"/>
</dbReference>
<sequence>MNGESEIVWSSNVTSSVNASAQLLNTGNLVLRDHSSGRTLWESFGHPSNTFLPTLRLIDNINTGNKVVLSSWKTPTDPEVGDFSVGLQALNIPQIYTWNGNRPHWRSGPWNGQILLGIQEMYSVYSEEFTVLFSNVGEDLYIRLASSELDEYKDKKLIIIIPIVVGLVAIFICIFIYWWLMTRRKGAKGKVDADLYQAGKTYPSTLTEIEIVDLPVPEQPVFAEKWNRSHVTSSQMGVSINDVTLTTLDGR</sequence>
<name>A0AAD1YUW4_9LAMI</name>
<evidence type="ECO:0000313" key="6">
    <source>
        <dbReference type="Proteomes" id="UP000834106"/>
    </source>
</evidence>
<dbReference type="GO" id="GO:0004674">
    <property type="term" value="F:protein serine/threonine kinase activity"/>
    <property type="evidence" value="ECO:0007669"/>
    <property type="project" value="InterPro"/>
</dbReference>
<dbReference type="SUPFAM" id="SSF51110">
    <property type="entry name" value="alpha-D-mannose-specific plant lectins"/>
    <property type="match status" value="1"/>
</dbReference>
<dbReference type="PANTHER" id="PTHR32444:SF198">
    <property type="entry name" value="BULB-TYPE LECTIN DOMAIN-CONTAINING PROTEIN"/>
    <property type="match status" value="1"/>
</dbReference>
<evidence type="ECO:0000313" key="5">
    <source>
        <dbReference type="EMBL" id="CAI9756948.1"/>
    </source>
</evidence>
<dbReference type="Proteomes" id="UP000834106">
    <property type="component" value="Chromosome 2"/>
</dbReference>
<feature type="transmembrane region" description="Helical" evidence="3">
    <location>
        <begin position="157"/>
        <end position="180"/>
    </location>
</feature>
<dbReference type="Pfam" id="PF12779">
    <property type="entry name" value="WXXGXW"/>
    <property type="match status" value="1"/>
</dbReference>
<dbReference type="Pfam" id="PF11883">
    <property type="entry name" value="DUF3403"/>
    <property type="match status" value="1"/>
</dbReference>
<accession>A0AAD1YUW4</accession>
<evidence type="ECO:0000256" key="1">
    <source>
        <dbReference type="ARBA" id="ARBA00022729"/>
    </source>
</evidence>
<dbReference type="EMBL" id="OU503037">
    <property type="protein sequence ID" value="CAI9756948.1"/>
    <property type="molecule type" value="Genomic_DNA"/>
</dbReference>
<keyword evidence="1" id="KW-0732">Signal</keyword>
<evidence type="ECO:0000256" key="3">
    <source>
        <dbReference type="SAM" id="Phobius"/>
    </source>
</evidence>
<dbReference type="PANTHER" id="PTHR32444">
    <property type="entry name" value="BULB-TYPE LECTIN DOMAIN-CONTAINING PROTEIN"/>
    <property type="match status" value="1"/>
</dbReference>
<reference evidence="5" key="1">
    <citation type="submission" date="2023-05" db="EMBL/GenBank/DDBJ databases">
        <authorList>
            <person name="Huff M."/>
        </authorList>
    </citation>
    <scope>NUCLEOTIDE SEQUENCE</scope>
</reference>